<accession>A0A9D1IF46</accession>
<evidence type="ECO:0000256" key="1">
    <source>
        <dbReference type="SAM" id="Phobius"/>
    </source>
</evidence>
<feature type="transmembrane region" description="Helical" evidence="1">
    <location>
        <begin position="417"/>
        <end position="438"/>
    </location>
</feature>
<feature type="transmembrane region" description="Helical" evidence="1">
    <location>
        <begin position="299"/>
        <end position="318"/>
    </location>
</feature>
<dbReference type="Pfam" id="PF13347">
    <property type="entry name" value="MFS_2"/>
    <property type="match status" value="1"/>
</dbReference>
<comment type="caution">
    <text evidence="2">The sequence shown here is derived from an EMBL/GenBank/DDBJ whole genome shotgun (WGS) entry which is preliminary data.</text>
</comment>
<dbReference type="EMBL" id="DVMW01000041">
    <property type="protein sequence ID" value="HIU36335.1"/>
    <property type="molecule type" value="Genomic_DNA"/>
</dbReference>
<dbReference type="Gene3D" id="1.20.1250.20">
    <property type="entry name" value="MFS general substrate transporter like domains"/>
    <property type="match status" value="2"/>
</dbReference>
<dbReference type="CDD" id="cd17332">
    <property type="entry name" value="MFS_MelB_like"/>
    <property type="match status" value="1"/>
</dbReference>
<feature type="transmembrane region" description="Helical" evidence="1">
    <location>
        <begin position="79"/>
        <end position="99"/>
    </location>
</feature>
<feature type="transmembrane region" description="Helical" evidence="1">
    <location>
        <begin position="270"/>
        <end position="287"/>
    </location>
</feature>
<keyword evidence="1" id="KW-0472">Membrane</keyword>
<dbReference type="SUPFAM" id="SSF103473">
    <property type="entry name" value="MFS general substrate transporter"/>
    <property type="match status" value="1"/>
</dbReference>
<reference evidence="2" key="1">
    <citation type="submission" date="2020-10" db="EMBL/GenBank/DDBJ databases">
        <authorList>
            <person name="Gilroy R."/>
        </authorList>
    </citation>
    <scope>NUCLEOTIDE SEQUENCE</scope>
    <source>
        <strain evidence="2">ChiGjej1B1-19959</strain>
    </source>
</reference>
<dbReference type="GO" id="GO:0005886">
    <property type="term" value="C:plasma membrane"/>
    <property type="evidence" value="ECO:0007669"/>
    <property type="project" value="TreeGrafter"/>
</dbReference>
<dbReference type="PANTHER" id="PTHR11328:SF24">
    <property type="entry name" value="MAJOR FACILITATOR SUPERFAMILY (MFS) PROFILE DOMAIN-CONTAINING PROTEIN"/>
    <property type="match status" value="1"/>
</dbReference>
<feature type="transmembrane region" description="Helical" evidence="1">
    <location>
        <begin position="232"/>
        <end position="250"/>
    </location>
</feature>
<dbReference type="InterPro" id="IPR036259">
    <property type="entry name" value="MFS_trans_sf"/>
</dbReference>
<dbReference type="Proteomes" id="UP000824071">
    <property type="component" value="Unassembled WGS sequence"/>
</dbReference>
<feature type="transmembrane region" description="Helical" evidence="1">
    <location>
        <begin position="184"/>
        <end position="201"/>
    </location>
</feature>
<reference evidence="2" key="2">
    <citation type="journal article" date="2021" name="PeerJ">
        <title>Extensive microbial diversity within the chicken gut microbiome revealed by metagenomics and culture.</title>
        <authorList>
            <person name="Gilroy R."/>
            <person name="Ravi A."/>
            <person name="Getino M."/>
            <person name="Pursley I."/>
            <person name="Horton D.L."/>
            <person name="Alikhan N.F."/>
            <person name="Baker D."/>
            <person name="Gharbi K."/>
            <person name="Hall N."/>
            <person name="Watson M."/>
            <person name="Adriaenssens E.M."/>
            <person name="Foster-Nyarko E."/>
            <person name="Jarju S."/>
            <person name="Secka A."/>
            <person name="Antonio M."/>
            <person name="Oren A."/>
            <person name="Chaudhuri R.R."/>
            <person name="La Ragione R."/>
            <person name="Hildebrand F."/>
            <person name="Pallen M.J."/>
        </authorList>
    </citation>
    <scope>NUCLEOTIDE SEQUENCE</scope>
    <source>
        <strain evidence="2">ChiGjej1B1-19959</strain>
    </source>
</reference>
<organism evidence="2 3">
    <name type="scientific">Candidatus Fimenecus excrementigallinarum</name>
    <dbReference type="NCBI Taxonomy" id="2840816"/>
    <lineage>
        <taxon>Bacteria</taxon>
        <taxon>Bacillati</taxon>
        <taxon>Bacillota</taxon>
        <taxon>Clostridia</taxon>
        <taxon>Candidatus Fimenecus</taxon>
    </lineage>
</organism>
<dbReference type="InterPro" id="IPR001927">
    <property type="entry name" value="Na/Gal_symport"/>
</dbReference>
<dbReference type="InterPro" id="IPR039672">
    <property type="entry name" value="MFS_2"/>
</dbReference>
<name>A0A9D1IF46_9FIRM</name>
<dbReference type="GO" id="GO:0006814">
    <property type="term" value="P:sodium ion transport"/>
    <property type="evidence" value="ECO:0007669"/>
    <property type="project" value="InterPro"/>
</dbReference>
<dbReference type="PANTHER" id="PTHR11328">
    <property type="entry name" value="MAJOR FACILITATOR SUPERFAMILY DOMAIN-CONTAINING PROTEIN"/>
    <property type="match status" value="1"/>
</dbReference>
<protein>
    <submittedName>
        <fullName evidence="2">MFS transporter</fullName>
    </submittedName>
</protein>
<feature type="transmembrane region" description="Helical" evidence="1">
    <location>
        <begin position="105"/>
        <end position="128"/>
    </location>
</feature>
<evidence type="ECO:0000313" key="3">
    <source>
        <dbReference type="Proteomes" id="UP000824071"/>
    </source>
</evidence>
<evidence type="ECO:0000313" key="2">
    <source>
        <dbReference type="EMBL" id="HIU36335.1"/>
    </source>
</evidence>
<dbReference type="GO" id="GO:0008643">
    <property type="term" value="P:carbohydrate transport"/>
    <property type="evidence" value="ECO:0007669"/>
    <property type="project" value="InterPro"/>
</dbReference>
<keyword evidence="1" id="KW-1133">Transmembrane helix</keyword>
<feature type="transmembrane region" description="Helical" evidence="1">
    <location>
        <begin position="324"/>
        <end position="348"/>
    </location>
</feature>
<dbReference type="NCBIfam" id="TIGR00792">
    <property type="entry name" value="gph"/>
    <property type="match status" value="1"/>
</dbReference>
<keyword evidence="1" id="KW-0812">Transmembrane</keyword>
<dbReference type="AlphaFoldDB" id="A0A9D1IF46"/>
<feature type="transmembrane region" description="Helical" evidence="1">
    <location>
        <begin position="39"/>
        <end position="59"/>
    </location>
</feature>
<dbReference type="GO" id="GO:0015293">
    <property type="term" value="F:symporter activity"/>
    <property type="evidence" value="ECO:0007669"/>
    <property type="project" value="InterPro"/>
</dbReference>
<sequence length="462" mass="51254">MEKKLAFKNYVGYTLVDFANNLAFCVMSAYLTIYCTDILGMSGAVISAILIAARIWDAVNDPMMGFLAQRRRPGKTGKYKPFILWGGLPLAVVSVLVFTRISDSVLFNTVWVAVFYIAYGMLYTVLLVPYGSLASVMTTKENERSLLSVCRSIGAGIGNLPTFIFPIVVMSAGADGNQMDETRLFWAMVVIAACMCLIYLGSYRCIEERVLVEPDGRKTSVREVLRHIFKDRAFIVMSVLGCLLMAVQMYSNTVNLYLFKDYFQKSSMNTVYVIVSYAPMVLMMPFVNKLIKRFGKKEICVAGLAVSTVASFLTYILKIGMDNVWLFIGLAVFVNLGIGFLTLEVWAMAADIIDHQEWVTGRREEASNYAIFTFMRKVGQALAALAPWFVSLAGYDSTKAGSGVSQGEAVLSGMYDIATLVPVVLFAVMLVLAILYPLNKKTTEAMHKDLAKLHETQQIETV</sequence>
<proteinExistence type="predicted"/>
<feature type="transmembrane region" description="Helical" evidence="1">
    <location>
        <begin position="12"/>
        <end position="33"/>
    </location>
</feature>
<feature type="transmembrane region" description="Helical" evidence="1">
    <location>
        <begin position="149"/>
        <end position="172"/>
    </location>
</feature>
<gene>
    <name evidence="2" type="ORF">IAC53_07025</name>
</gene>
<feature type="transmembrane region" description="Helical" evidence="1">
    <location>
        <begin position="369"/>
        <end position="390"/>
    </location>
</feature>